<evidence type="ECO:0000256" key="6">
    <source>
        <dbReference type="ARBA" id="ARBA00040132"/>
    </source>
</evidence>
<evidence type="ECO:0000256" key="5">
    <source>
        <dbReference type="ARBA" id="ARBA00039147"/>
    </source>
</evidence>
<comment type="caution">
    <text evidence="11">The sequence shown here is derived from an EMBL/GenBank/DDBJ whole genome shotgun (WGS) entry which is preliminary data.</text>
</comment>
<dbReference type="PANTHER" id="PTHR43616">
    <property type="entry name" value="GLYCEROL DEHYDROGENASE"/>
    <property type="match status" value="1"/>
</dbReference>
<dbReference type="GO" id="GO:0008888">
    <property type="term" value="F:glycerol dehydrogenase (NAD+) activity"/>
    <property type="evidence" value="ECO:0007669"/>
    <property type="project" value="UniProtKB-EC"/>
</dbReference>
<comment type="cofactor">
    <cofactor evidence="8">
        <name>Zn(2+)</name>
        <dbReference type="ChEBI" id="CHEBI:29105"/>
    </cofactor>
    <text evidence="8">Binds 1 zinc ion per subunit.</text>
</comment>
<organism evidence="11 12">
    <name type="scientific">Acinetobacter calcoaceticus</name>
    <dbReference type="NCBI Taxonomy" id="471"/>
    <lineage>
        <taxon>Bacteria</taxon>
        <taxon>Pseudomonadati</taxon>
        <taxon>Pseudomonadota</taxon>
        <taxon>Gammaproteobacteria</taxon>
        <taxon>Moraxellales</taxon>
        <taxon>Moraxellaceae</taxon>
        <taxon>Acinetobacter</taxon>
        <taxon>Acinetobacter calcoaceticus/baumannii complex</taxon>
    </lineage>
</organism>
<proteinExistence type="predicted"/>
<dbReference type="EMBL" id="SLVJ01000003">
    <property type="protein sequence ID" value="TCM69084.1"/>
    <property type="molecule type" value="Genomic_DNA"/>
</dbReference>
<accession>A0A4R1XWT8</accession>
<evidence type="ECO:0000313" key="11">
    <source>
        <dbReference type="EMBL" id="TCM69084.1"/>
    </source>
</evidence>
<dbReference type="OrthoDB" id="5198708at2"/>
<comment type="catalytic activity">
    <reaction evidence="7">
        <text>glycerol + NAD(+) = dihydroxyacetone + NADH + H(+)</text>
        <dbReference type="Rhea" id="RHEA:13769"/>
        <dbReference type="ChEBI" id="CHEBI:15378"/>
        <dbReference type="ChEBI" id="CHEBI:16016"/>
        <dbReference type="ChEBI" id="CHEBI:17754"/>
        <dbReference type="ChEBI" id="CHEBI:57540"/>
        <dbReference type="ChEBI" id="CHEBI:57945"/>
        <dbReference type="EC" id="1.1.1.6"/>
    </reaction>
</comment>
<keyword evidence="8" id="KW-0862">Zinc</keyword>
<feature type="domain" description="Alcohol dehydrogenase iron-type/glycerol dehydrogenase GldA" evidence="10">
    <location>
        <begin position="8"/>
        <end position="155"/>
    </location>
</feature>
<dbReference type="Gene3D" id="1.20.1090.10">
    <property type="entry name" value="Dehydroquinate synthase-like - alpha domain"/>
    <property type="match status" value="1"/>
</dbReference>
<evidence type="ECO:0000256" key="1">
    <source>
        <dbReference type="ARBA" id="ARBA00022723"/>
    </source>
</evidence>
<dbReference type="PIRSF" id="PIRSF000112">
    <property type="entry name" value="Glycerol_dehydrogenase"/>
    <property type="match status" value="1"/>
</dbReference>
<sequence>MLKIMGFPGEYVQGPHALAQLGRILIHHKIDHIAIIYDHAVDGPILQRATENLAQESIKYFSLKFSGECSYRTINHACNQIARHYPQAIVALGGGKAIDTAKAVAKNLDLQIVICPTIASNDAPTSRLIMIYDELHQVEALDKIKSNPDIVVVDTDVIAHAPAQYFSAGIGDAISKMFEANQCRLSNGLNSFGTPPLPTAMLLADQTYYNLLQFATTALQDVKQQKLTEHVEKVVETTVLLSGLGFESGGLSLARALVCGLAAVPQLSTKLHGELAAYGTVIHALLENRSDQFMQQLTEFLIAVDLPICLADLGYECELSQHDLELIITNTLNHASSANFVPKISADHLKQALYRSNACLA</sequence>
<feature type="binding site" evidence="9">
    <location>
        <begin position="117"/>
        <end position="120"/>
    </location>
    <ligand>
        <name>NAD(+)</name>
        <dbReference type="ChEBI" id="CHEBI:57540"/>
    </ligand>
</feature>
<dbReference type="SUPFAM" id="SSF56796">
    <property type="entry name" value="Dehydroquinate synthase-like"/>
    <property type="match status" value="1"/>
</dbReference>
<dbReference type="Gene3D" id="3.40.50.1970">
    <property type="match status" value="1"/>
</dbReference>
<feature type="binding site" evidence="9">
    <location>
        <begin position="95"/>
        <end position="99"/>
    </location>
    <ligand>
        <name>NAD(+)</name>
        <dbReference type="ChEBI" id="CHEBI:57540"/>
    </ligand>
</feature>
<dbReference type="AlphaFoldDB" id="A0A4R1XWT8"/>
<feature type="binding site" evidence="9">
    <location>
        <position position="132"/>
    </location>
    <ligand>
        <name>NAD(+)</name>
        <dbReference type="ChEBI" id="CHEBI:57540"/>
    </ligand>
</feature>
<dbReference type="EC" id="1.1.1.6" evidence="5"/>
<dbReference type="Proteomes" id="UP000294963">
    <property type="component" value="Unassembled WGS sequence"/>
</dbReference>
<feature type="binding site" evidence="9">
    <location>
        <position position="128"/>
    </location>
    <ligand>
        <name>NAD(+)</name>
        <dbReference type="ChEBI" id="CHEBI:57540"/>
    </ligand>
</feature>
<keyword evidence="1 8" id="KW-0479">Metal-binding</keyword>
<evidence type="ECO:0000256" key="3">
    <source>
        <dbReference type="ARBA" id="ARBA00023027"/>
    </source>
</evidence>
<gene>
    <name evidence="11" type="ORF">EC844_10327</name>
</gene>
<dbReference type="InterPro" id="IPR001670">
    <property type="entry name" value="ADH_Fe/GldA"/>
</dbReference>
<keyword evidence="3 9" id="KW-0520">NAD</keyword>
<dbReference type="GO" id="GO:0046872">
    <property type="term" value="F:metal ion binding"/>
    <property type="evidence" value="ECO:0007669"/>
    <property type="project" value="UniProtKB-KW"/>
</dbReference>
<reference evidence="11 12" key="1">
    <citation type="submission" date="2019-03" db="EMBL/GenBank/DDBJ databases">
        <title>Genomic analyses of the natural microbiome of Caenorhabditis elegans.</title>
        <authorList>
            <person name="Samuel B."/>
        </authorList>
    </citation>
    <scope>NUCLEOTIDE SEQUENCE [LARGE SCALE GENOMIC DNA]</scope>
    <source>
        <strain evidence="11 12">JUb89</strain>
    </source>
</reference>
<comment type="pathway">
    <text evidence="4">Polyol metabolism; glycerol fermentation; glycerone phosphate from glycerol (oxidative route): step 1/2.</text>
</comment>
<evidence type="ECO:0000256" key="8">
    <source>
        <dbReference type="PIRSR" id="PIRSR000112-1"/>
    </source>
</evidence>
<feature type="binding site" evidence="8">
    <location>
        <position position="172"/>
    </location>
    <ligand>
        <name>glycerol</name>
        <dbReference type="ChEBI" id="CHEBI:17754"/>
    </ligand>
</feature>
<name>A0A4R1XWT8_ACICA</name>
<evidence type="ECO:0000313" key="12">
    <source>
        <dbReference type="Proteomes" id="UP000294963"/>
    </source>
</evidence>
<keyword evidence="2" id="KW-0560">Oxidoreductase</keyword>
<evidence type="ECO:0000256" key="2">
    <source>
        <dbReference type="ARBA" id="ARBA00023002"/>
    </source>
</evidence>
<evidence type="ECO:0000256" key="9">
    <source>
        <dbReference type="PIRSR" id="PIRSR000112-3"/>
    </source>
</evidence>
<evidence type="ECO:0000256" key="7">
    <source>
        <dbReference type="ARBA" id="ARBA00049006"/>
    </source>
</evidence>
<evidence type="ECO:0000256" key="4">
    <source>
        <dbReference type="ARBA" id="ARBA00037918"/>
    </source>
</evidence>
<dbReference type="Pfam" id="PF00465">
    <property type="entry name" value="Fe-ADH"/>
    <property type="match status" value="1"/>
</dbReference>
<dbReference type="PANTHER" id="PTHR43616:SF5">
    <property type="entry name" value="GLYCEROL DEHYDROGENASE 1"/>
    <property type="match status" value="1"/>
</dbReference>
<dbReference type="CDD" id="cd08170">
    <property type="entry name" value="GlyDH"/>
    <property type="match status" value="1"/>
</dbReference>
<keyword evidence="12" id="KW-1185">Reference proteome</keyword>
<feature type="binding site" evidence="9">
    <location>
        <position position="126"/>
    </location>
    <ligand>
        <name>NAD(+)</name>
        <dbReference type="ChEBI" id="CHEBI:57540"/>
    </ligand>
</feature>
<feature type="binding site" evidence="8">
    <location>
        <position position="272"/>
    </location>
    <ligand>
        <name>glycerol</name>
        <dbReference type="ChEBI" id="CHEBI:17754"/>
    </ligand>
</feature>
<dbReference type="InterPro" id="IPR016205">
    <property type="entry name" value="Glycerol_DH"/>
</dbReference>
<protein>
    <recommendedName>
        <fullName evidence="6">Glycerol dehydrogenase</fullName>
        <ecNumber evidence="5">1.1.1.6</ecNumber>
    </recommendedName>
</protein>
<evidence type="ECO:0000259" key="10">
    <source>
        <dbReference type="Pfam" id="PF00465"/>
    </source>
</evidence>